<accession>A0A4R8C5X1</accession>
<dbReference type="EMBL" id="SODP01000002">
    <property type="protein sequence ID" value="TDW71309.1"/>
    <property type="molecule type" value="Genomic_DNA"/>
</dbReference>
<reference evidence="1 2" key="1">
    <citation type="submission" date="2019-03" db="EMBL/GenBank/DDBJ databases">
        <title>Genomic Encyclopedia of Type Strains, Phase III (KMG-III): the genomes of soil and plant-associated and newly described type strains.</title>
        <authorList>
            <person name="Whitman W."/>
        </authorList>
    </citation>
    <scope>NUCLEOTIDE SEQUENCE [LARGE SCALE GENOMIC DNA]</scope>
    <source>
        <strain evidence="1 2">VKM Ac-2573</strain>
    </source>
</reference>
<name>A0A4R8C5X1_9ACTN</name>
<evidence type="ECO:0000313" key="2">
    <source>
        <dbReference type="Proteomes" id="UP000295146"/>
    </source>
</evidence>
<protein>
    <recommendedName>
        <fullName evidence="3">Antibiotic biosynthesis monooxygenase</fullName>
    </recommendedName>
</protein>
<dbReference type="AlphaFoldDB" id="A0A4R8C5X1"/>
<sequence length="204" mass="22844">MFVQVIQGQVTDAEQAHAAMDRWMEELAPEAPGWLGTTAGVTADGRFIALARFESADAARRNSESPAQDKWWHEFSSLFSGDAAFYDSEDITPAMYGDPDMAGFVQVIRGRVSNPERVRELLATDPTPWLALRPEVIGRTFALFDDDRFATTFYFTSEAEAREGERKEPPAELKALVDELDSLDAEPPEFFDLKQPWLYSPAST</sequence>
<dbReference type="RefSeq" id="WP_134106391.1">
    <property type="nucleotide sequence ID" value="NZ_SODP01000002.1"/>
</dbReference>
<keyword evidence="2" id="KW-1185">Reference proteome</keyword>
<dbReference type="SUPFAM" id="SSF54909">
    <property type="entry name" value="Dimeric alpha+beta barrel"/>
    <property type="match status" value="1"/>
</dbReference>
<proteinExistence type="predicted"/>
<evidence type="ECO:0008006" key="3">
    <source>
        <dbReference type="Google" id="ProtNLM"/>
    </source>
</evidence>
<comment type="caution">
    <text evidence="1">The sequence shown here is derived from an EMBL/GenBank/DDBJ whole genome shotgun (WGS) entry which is preliminary data.</text>
</comment>
<dbReference type="OrthoDB" id="3464514at2"/>
<organism evidence="1 2">
    <name type="scientific">Kribbella pratensis</name>
    <dbReference type="NCBI Taxonomy" id="2512112"/>
    <lineage>
        <taxon>Bacteria</taxon>
        <taxon>Bacillati</taxon>
        <taxon>Actinomycetota</taxon>
        <taxon>Actinomycetes</taxon>
        <taxon>Propionibacteriales</taxon>
        <taxon>Kribbellaceae</taxon>
        <taxon>Kribbella</taxon>
    </lineage>
</organism>
<dbReference type="InterPro" id="IPR011008">
    <property type="entry name" value="Dimeric_a/b-barrel"/>
</dbReference>
<gene>
    <name evidence="1" type="ORF">EV653_5390</name>
</gene>
<dbReference type="Gene3D" id="3.30.70.100">
    <property type="match status" value="1"/>
</dbReference>
<evidence type="ECO:0000313" key="1">
    <source>
        <dbReference type="EMBL" id="TDW71309.1"/>
    </source>
</evidence>
<dbReference type="Proteomes" id="UP000295146">
    <property type="component" value="Unassembled WGS sequence"/>
</dbReference>